<evidence type="ECO:0000256" key="4">
    <source>
        <dbReference type="ARBA" id="ARBA00022833"/>
    </source>
</evidence>
<dbReference type="AlphaFoldDB" id="A0A177TSB9"/>
<dbReference type="GO" id="GO:0008270">
    <property type="term" value="F:zinc ion binding"/>
    <property type="evidence" value="ECO:0007669"/>
    <property type="project" value="UniProtKB-UniRule"/>
</dbReference>
<proteinExistence type="inferred from homology"/>
<evidence type="ECO:0000256" key="2">
    <source>
        <dbReference type="ARBA" id="ARBA00022723"/>
    </source>
</evidence>
<keyword evidence="8" id="KW-0804">Transcription</keyword>
<accession>A0A177TSB9</accession>
<dbReference type="GO" id="GO:0000977">
    <property type="term" value="F:RNA polymerase II transcription regulatory region sequence-specific DNA binding"/>
    <property type="evidence" value="ECO:0007669"/>
    <property type="project" value="TreeGrafter"/>
</dbReference>
<keyword evidence="8" id="KW-0238">DNA-binding</keyword>
<evidence type="ECO:0000256" key="7">
    <source>
        <dbReference type="PROSITE-ProRule" id="PRU00649"/>
    </source>
</evidence>
<comment type="caution">
    <text evidence="10">The sequence shown here is derived from an EMBL/GenBank/DDBJ whole genome shotgun (WGS) entry which is preliminary data.</text>
</comment>
<evidence type="ECO:0000256" key="5">
    <source>
        <dbReference type="ARBA" id="ARBA00023242"/>
    </source>
</evidence>
<dbReference type="GO" id="GO:0001139">
    <property type="term" value="F:RNA polymerase II complex recruiting activity"/>
    <property type="evidence" value="ECO:0007669"/>
    <property type="project" value="TreeGrafter"/>
</dbReference>
<feature type="region of interest" description="Disordered" evidence="9">
    <location>
        <begin position="83"/>
        <end position="110"/>
    </location>
</feature>
<dbReference type="InterPro" id="IPR036575">
    <property type="entry name" value="TFIIS_cen_dom_sf"/>
</dbReference>
<dbReference type="GO" id="GO:0006368">
    <property type="term" value="P:transcription elongation by RNA polymerase II"/>
    <property type="evidence" value="ECO:0007669"/>
    <property type="project" value="InterPro"/>
</dbReference>
<name>A0A177TSB9_9BASI</name>
<dbReference type="Proteomes" id="UP000077521">
    <property type="component" value="Unassembled WGS sequence"/>
</dbReference>
<dbReference type="GO" id="GO:0031564">
    <property type="term" value="P:transcription antitermination"/>
    <property type="evidence" value="ECO:0007669"/>
    <property type="project" value="TreeGrafter"/>
</dbReference>
<dbReference type="Pfam" id="PF08711">
    <property type="entry name" value="Med26"/>
    <property type="match status" value="1"/>
</dbReference>
<evidence type="ECO:0000256" key="8">
    <source>
        <dbReference type="RuleBase" id="RU368078"/>
    </source>
</evidence>
<dbReference type="SUPFAM" id="SSF47676">
    <property type="entry name" value="Conserved domain common to transcription factors TFIIS, elongin A, CRSP70"/>
    <property type="match status" value="1"/>
</dbReference>
<dbReference type="Pfam" id="PF01096">
    <property type="entry name" value="Zn_ribbon_TFIIS"/>
    <property type="match status" value="1"/>
</dbReference>
<dbReference type="GO" id="GO:0006362">
    <property type="term" value="P:transcription elongation by RNA polymerase I"/>
    <property type="evidence" value="ECO:0007669"/>
    <property type="project" value="TreeGrafter"/>
</dbReference>
<keyword evidence="3 6" id="KW-0863">Zinc-finger</keyword>
<evidence type="ECO:0000256" key="3">
    <source>
        <dbReference type="ARBA" id="ARBA00022771"/>
    </source>
</evidence>
<dbReference type="InterPro" id="IPR001222">
    <property type="entry name" value="Znf_TFIIS"/>
</dbReference>
<dbReference type="FunFam" id="2.20.25.10:FF:000001">
    <property type="entry name" value="Probable Transcription elongation factor S-II"/>
    <property type="match status" value="1"/>
</dbReference>
<dbReference type="GO" id="GO:0005634">
    <property type="term" value="C:nucleus"/>
    <property type="evidence" value="ECO:0007669"/>
    <property type="project" value="UniProtKB-SubCell"/>
</dbReference>
<dbReference type="Gene3D" id="2.20.25.10">
    <property type="match status" value="1"/>
</dbReference>
<evidence type="ECO:0000256" key="1">
    <source>
        <dbReference type="ARBA" id="ARBA00004123"/>
    </source>
</evidence>
<dbReference type="InterPro" id="IPR006289">
    <property type="entry name" value="TFSII"/>
</dbReference>
<feature type="compositionally biased region" description="Low complexity" evidence="9">
    <location>
        <begin position="91"/>
        <end position="110"/>
    </location>
</feature>
<comment type="function">
    <text evidence="8">Necessary for efficient RNA polymerase II transcription elongation past template-encoded arresting sites.</text>
</comment>
<reference evidence="10" key="1">
    <citation type="submission" date="2016-04" db="EMBL/GenBank/DDBJ databases">
        <authorList>
            <person name="Nguyen H.D."/>
            <person name="Samba Siva P."/>
            <person name="Cullis J."/>
            <person name="Levesque C.A."/>
            <person name="Hambleton S."/>
        </authorList>
    </citation>
    <scope>NUCLEOTIDE SEQUENCE</scope>
    <source>
        <strain evidence="10">DAOMC 236416</strain>
    </source>
</reference>
<dbReference type="PANTHER" id="PTHR11477">
    <property type="entry name" value="TRANSCRIPTION FACTOR S-II ZINC FINGER DOMAIN-CONTAINING PROTEIN"/>
    <property type="match status" value="1"/>
</dbReference>
<dbReference type="CDD" id="cd00183">
    <property type="entry name" value="TFIIS_I"/>
    <property type="match status" value="1"/>
</dbReference>
<dbReference type="PROSITE" id="PS51133">
    <property type="entry name" value="ZF_TFIIS_2"/>
    <property type="match status" value="1"/>
</dbReference>
<dbReference type="PROSITE" id="PS00466">
    <property type="entry name" value="ZF_TFIIS_1"/>
    <property type="match status" value="1"/>
</dbReference>
<comment type="similarity">
    <text evidence="8">Belongs to the TFS-II family.</text>
</comment>
<dbReference type="SUPFAM" id="SSF57783">
    <property type="entry name" value="Zinc beta-ribbon"/>
    <property type="match status" value="1"/>
</dbReference>
<dbReference type="CDD" id="cd13749">
    <property type="entry name" value="Zn-ribbon_TFIIS"/>
    <property type="match status" value="1"/>
</dbReference>
<comment type="subcellular location">
    <subcellularLocation>
        <location evidence="1 7 8">Nucleus</location>
    </subcellularLocation>
</comment>
<keyword evidence="5 7" id="KW-0539">Nucleus</keyword>
<evidence type="ECO:0000256" key="9">
    <source>
        <dbReference type="SAM" id="MobiDB-lite"/>
    </source>
</evidence>
<dbReference type="FunFam" id="1.10.472.30:FF:000003">
    <property type="entry name" value="Transcription elongation factor S-II"/>
    <property type="match status" value="1"/>
</dbReference>
<gene>
    <name evidence="10" type="ORF">A4X13_0g371</name>
</gene>
<dbReference type="OrthoDB" id="44867at2759"/>
<dbReference type="PROSITE" id="PS51321">
    <property type="entry name" value="TFIIS_CENTRAL"/>
    <property type="match status" value="1"/>
</dbReference>
<dbReference type="InterPro" id="IPR035100">
    <property type="entry name" value="TF_IIS-typ"/>
</dbReference>
<dbReference type="SMART" id="SM00440">
    <property type="entry name" value="ZnF_C2C2"/>
    <property type="match status" value="1"/>
</dbReference>
<evidence type="ECO:0000256" key="6">
    <source>
        <dbReference type="PROSITE-ProRule" id="PRU00472"/>
    </source>
</evidence>
<evidence type="ECO:0000313" key="10">
    <source>
        <dbReference type="EMBL" id="KAE8260374.1"/>
    </source>
</evidence>
<dbReference type="Gene3D" id="1.10.472.30">
    <property type="entry name" value="Transcription elongation factor S-II, central domain"/>
    <property type="match status" value="1"/>
</dbReference>
<dbReference type="SUPFAM" id="SSF46942">
    <property type="entry name" value="Elongation factor TFIIS domain 2"/>
    <property type="match status" value="1"/>
</dbReference>
<dbReference type="InterPro" id="IPR035441">
    <property type="entry name" value="TFIIS/LEDGF_dom_sf"/>
</dbReference>
<dbReference type="Gene3D" id="1.20.930.10">
    <property type="entry name" value="Conserved domain common to transcription factors TFIIS, elongin A, CRSP70"/>
    <property type="match status" value="1"/>
</dbReference>
<dbReference type="PROSITE" id="PS51319">
    <property type="entry name" value="TFIIS_N"/>
    <property type="match status" value="1"/>
</dbReference>
<organism evidence="10 11">
    <name type="scientific">Tilletia indica</name>
    <dbReference type="NCBI Taxonomy" id="43049"/>
    <lineage>
        <taxon>Eukaryota</taxon>
        <taxon>Fungi</taxon>
        <taxon>Dikarya</taxon>
        <taxon>Basidiomycota</taxon>
        <taxon>Ustilaginomycotina</taxon>
        <taxon>Exobasidiomycetes</taxon>
        <taxon>Tilletiales</taxon>
        <taxon>Tilletiaceae</taxon>
        <taxon>Tilletia</taxon>
    </lineage>
</organism>
<keyword evidence="4 8" id="KW-0862">Zinc</keyword>
<dbReference type="Pfam" id="PF07500">
    <property type="entry name" value="TFIIS_M"/>
    <property type="match status" value="1"/>
</dbReference>
<dbReference type="NCBIfam" id="TIGR01385">
    <property type="entry name" value="TFSII"/>
    <property type="match status" value="1"/>
</dbReference>
<dbReference type="InterPro" id="IPR003617">
    <property type="entry name" value="TFIIS/CRSP70_N_sub"/>
</dbReference>
<dbReference type="GO" id="GO:0031440">
    <property type="term" value="P:regulation of mRNA 3'-end processing"/>
    <property type="evidence" value="ECO:0007669"/>
    <property type="project" value="TreeGrafter"/>
</dbReference>
<keyword evidence="11" id="KW-1185">Reference proteome</keyword>
<dbReference type="InterPro" id="IPR003618">
    <property type="entry name" value="TFIIS_cen_dom"/>
</dbReference>
<protein>
    <recommendedName>
        <fullName evidence="8">Transcription elongation factor</fullName>
    </recommendedName>
</protein>
<evidence type="ECO:0000313" key="11">
    <source>
        <dbReference type="Proteomes" id="UP000077521"/>
    </source>
</evidence>
<reference evidence="10" key="2">
    <citation type="journal article" date="2019" name="IMA Fungus">
        <title>Genome sequencing and comparison of five Tilletia species to identify candidate genes for the detection of regulated species infecting wheat.</title>
        <authorList>
            <person name="Nguyen H.D.T."/>
            <person name="Sultana T."/>
            <person name="Kesanakurti P."/>
            <person name="Hambleton S."/>
        </authorList>
    </citation>
    <scope>NUCLEOTIDE SEQUENCE</scope>
    <source>
        <strain evidence="10">DAOMC 236416</strain>
    </source>
</reference>
<keyword evidence="8" id="KW-0805">Transcription regulation</keyword>
<sequence length="288" mass="31683">MVLKEAEISALQKELTKANSESRTEDMDIILKKLKAGVRPTEEIIRSTRIGQAVGKLRQHNDKAIADLAKELVKSWKAAVDSARKEKKDAPTPTAATPTSATGTSTPPVAAKPKIADVKVDFDILGDKTRNACLKLMHNTLSHDSTQSAPVIFSAAKAIEAAAFMKIGNGAVNGDYRNKMRSLSLNLKANAQLRKDLIDTVISGERVVRMSPDELASDERKAEREALHSQNLHNARGAEPQQAETDAFECGRCKQRKTKYYQQQTRSADEPMTTFVTCVNCGNKWKFC</sequence>
<dbReference type="SMART" id="SM00510">
    <property type="entry name" value="TFS2M"/>
    <property type="match status" value="1"/>
</dbReference>
<dbReference type="PIRSF" id="PIRSF006704">
    <property type="entry name" value="TF_IIS"/>
    <property type="match status" value="1"/>
</dbReference>
<dbReference type="InterPro" id="IPR017923">
    <property type="entry name" value="TFIIS_N"/>
</dbReference>
<dbReference type="PANTHER" id="PTHR11477:SF0">
    <property type="entry name" value="IP08861P-RELATED"/>
    <property type="match status" value="1"/>
</dbReference>
<dbReference type="SMART" id="SM00509">
    <property type="entry name" value="TFS2N"/>
    <property type="match status" value="1"/>
</dbReference>
<dbReference type="EMBL" id="LWDF02000012">
    <property type="protein sequence ID" value="KAE8260374.1"/>
    <property type="molecule type" value="Genomic_DNA"/>
</dbReference>
<keyword evidence="2 8" id="KW-0479">Metal-binding</keyword>